<accession>A0A5N1IGR8</accession>
<dbReference type="EMBL" id="VYWW01000001">
    <property type="protein sequence ID" value="KAA9324429.1"/>
    <property type="molecule type" value="Genomic_DNA"/>
</dbReference>
<protein>
    <submittedName>
        <fullName evidence="1">Uncharacterized protein</fullName>
    </submittedName>
</protein>
<dbReference type="Gene3D" id="3.30.2000.30">
    <property type="match status" value="1"/>
</dbReference>
<dbReference type="Proteomes" id="UP000327236">
    <property type="component" value="Unassembled WGS sequence"/>
</dbReference>
<evidence type="ECO:0000313" key="1">
    <source>
        <dbReference type="EMBL" id="KAA9324429.1"/>
    </source>
</evidence>
<organism evidence="1 2">
    <name type="scientific">Lactobacillus jensenii</name>
    <dbReference type="NCBI Taxonomy" id="109790"/>
    <lineage>
        <taxon>Bacteria</taxon>
        <taxon>Bacillati</taxon>
        <taxon>Bacillota</taxon>
        <taxon>Bacilli</taxon>
        <taxon>Lactobacillales</taxon>
        <taxon>Lactobacillaceae</taxon>
        <taxon>Lactobacillus</taxon>
    </lineage>
</organism>
<dbReference type="InterPro" id="IPR053745">
    <property type="entry name" value="Viral_Tail_Comp_sf"/>
</dbReference>
<dbReference type="AlphaFoldDB" id="A0A5N1IGR8"/>
<dbReference type="OrthoDB" id="1701539at2"/>
<reference evidence="1 2" key="1">
    <citation type="submission" date="2019-09" db="EMBL/GenBank/DDBJ databases">
        <title>Draft genome sequence assemblies of isolates from the urinary tract.</title>
        <authorList>
            <person name="Mores C.R."/>
            <person name="Putonti C."/>
            <person name="Wolfe A.J."/>
        </authorList>
    </citation>
    <scope>NUCLEOTIDE SEQUENCE [LARGE SCALE GENOMIC DNA]</scope>
    <source>
        <strain evidence="1 2">UMB246</strain>
    </source>
</reference>
<dbReference type="RefSeq" id="WP_151141194.1">
    <property type="nucleotide sequence ID" value="NZ_VYWW01000001.1"/>
</dbReference>
<name>A0A5N1IGR8_LACJE</name>
<evidence type="ECO:0000313" key="2">
    <source>
        <dbReference type="Proteomes" id="UP000327236"/>
    </source>
</evidence>
<gene>
    <name evidence="1" type="ORF">F6H94_00245</name>
</gene>
<comment type="caution">
    <text evidence="1">The sequence shown here is derived from an EMBL/GenBank/DDBJ whole genome shotgun (WGS) entry which is preliminary data.</text>
</comment>
<sequence length="126" mass="14161">MHISLALFNYFFAKCQELGFDTYEVLPDDKAPYPFVRVNQATLNGGSTKTGFDGEITINLDLFGTLDQKLELAEMQQKIEAVGLTGIWLRDTSLVAVVDDYQAVNLLDTSTTTPLNHTNLSFKFRY</sequence>
<proteinExistence type="predicted"/>